<evidence type="ECO:0000256" key="13">
    <source>
        <dbReference type="ARBA" id="ARBA00023209"/>
    </source>
</evidence>
<evidence type="ECO:0000256" key="8">
    <source>
        <dbReference type="ARBA" id="ARBA00022824"/>
    </source>
</evidence>
<keyword evidence="4 18" id="KW-0489">Methyltransferase</keyword>
<dbReference type="AlphaFoldDB" id="A0A9P8CIK4"/>
<keyword evidence="13 18" id="KW-0594">Phospholipid biosynthesis</keyword>
<feature type="intramembrane region" description="Helical" evidence="18">
    <location>
        <begin position="58"/>
        <end position="78"/>
    </location>
</feature>
<feature type="transmembrane region" description="Helical" evidence="19">
    <location>
        <begin position="97"/>
        <end position="116"/>
    </location>
</feature>
<comment type="catalytic activity">
    <reaction evidence="16 18">
        <text>a 1,2-diacyl-sn-glycero-3-phospho-N-methylethanolamine + S-adenosyl-L-methionine = a 1,2-diacyl-sn-glycero-3-phospho-N,N-dimethylethanolamine + S-adenosyl-L-homocysteine + H(+)</text>
        <dbReference type="Rhea" id="RHEA:32735"/>
        <dbReference type="ChEBI" id="CHEBI:15378"/>
        <dbReference type="ChEBI" id="CHEBI:57856"/>
        <dbReference type="ChEBI" id="CHEBI:59789"/>
        <dbReference type="ChEBI" id="CHEBI:64572"/>
        <dbReference type="ChEBI" id="CHEBI:64573"/>
        <dbReference type="EC" id="2.1.1.71"/>
    </reaction>
</comment>
<keyword evidence="12 18" id="KW-0472">Membrane</keyword>
<dbReference type="Proteomes" id="UP000887226">
    <property type="component" value="Unassembled WGS sequence"/>
</dbReference>
<keyword evidence="9 18" id="KW-1133">Transmembrane helix</keyword>
<dbReference type="PROSITE" id="PS51599">
    <property type="entry name" value="SAM_PEMT_PEM2"/>
    <property type="match status" value="1"/>
</dbReference>
<comment type="pathway">
    <text evidence="1 18">Phospholipid metabolism; phosphatidylcholine biosynthesis.</text>
</comment>
<feature type="binding site" evidence="18">
    <location>
        <begin position="226"/>
        <end position="227"/>
    </location>
    <ligand>
        <name>S-adenosyl-L-methionine</name>
        <dbReference type="ChEBI" id="CHEBI:59789"/>
    </ligand>
</feature>
<dbReference type="PANTHER" id="PTHR15458">
    <property type="entry name" value="PHOSPHATIDYLETHANOLAMINE N-METHYLTRANSFERASE"/>
    <property type="match status" value="1"/>
</dbReference>
<reference evidence="20" key="1">
    <citation type="journal article" date="2021" name="IMA Fungus">
        <title>Genomic characterization of three marine fungi, including Emericellopsis atlantica sp. nov. with signatures of a generalist lifestyle and marine biomass degradation.</title>
        <authorList>
            <person name="Hagestad O.C."/>
            <person name="Hou L."/>
            <person name="Andersen J.H."/>
            <person name="Hansen E.H."/>
            <person name="Altermark B."/>
            <person name="Li C."/>
            <person name="Kuhnert E."/>
            <person name="Cox R.J."/>
            <person name="Crous P.W."/>
            <person name="Spatafora J.W."/>
            <person name="Lail K."/>
            <person name="Amirebrahimi M."/>
            <person name="Lipzen A."/>
            <person name="Pangilinan J."/>
            <person name="Andreopoulos W."/>
            <person name="Hayes R.D."/>
            <person name="Ng V."/>
            <person name="Grigoriev I.V."/>
            <person name="Jackson S.A."/>
            <person name="Sutton T.D.S."/>
            <person name="Dobson A.D.W."/>
            <person name="Rama T."/>
        </authorList>
    </citation>
    <scope>NUCLEOTIDE SEQUENCE</scope>
    <source>
        <strain evidence="20">TRa3180A</strain>
    </source>
</reference>
<evidence type="ECO:0000256" key="12">
    <source>
        <dbReference type="ARBA" id="ARBA00023136"/>
    </source>
</evidence>
<feature type="topological domain" description="Cytoplasmic" evidence="18">
    <location>
        <begin position="225"/>
        <end position="252"/>
    </location>
</feature>
<organism evidence="20 21">
    <name type="scientific">Calycina marina</name>
    <dbReference type="NCBI Taxonomy" id="1763456"/>
    <lineage>
        <taxon>Eukaryota</taxon>
        <taxon>Fungi</taxon>
        <taxon>Dikarya</taxon>
        <taxon>Ascomycota</taxon>
        <taxon>Pezizomycotina</taxon>
        <taxon>Leotiomycetes</taxon>
        <taxon>Helotiales</taxon>
        <taxon>Pezizellaceae</taxon>
        <taxon>Calycina</taxon>
    </lineage>
</organism>
<evidence type="ECO:0000313" key="21">
    <source>
        <dbReference type="Proteomes" id="UP000887226"/>
    </source>
</evidence>
<keyword evidence="10 18" id="KW-0443">Lipid metabolism</keyword>
<evidence type="ECO:0000256" key="11">
    <source>
        <dbReference type="ARBA" id="ARBA00023128"/>
    </source>
</evidence>
<evidence type="ECO:0000313" key="20">
    <source>
        <dbReference type="EMBL" id="KAG9248383.1"/>
    </source>
</evidence>
<evidence type="ECO:0000256" key="3">
    <source>
        <dbReference type="ARBA" id="ARBA00022516"/>
    </source>
</evidence>
<evidence type="ECO:0000256" key="6">
    <source>
        <dbReference type="ARBA" id="ARBA00022691"/>
    </source>
</evidence>
<dbReference type="Gene3D" id="1.20.120.1630">
    <property type="match status" value="1"/>
</dbReference>
<dbReference type="HAMAP" id="MF_03216">
    <property type="entry name" value="PLMT"/>
    <property type="match status" value="1"/>
</dbReference>
<evidence type="ECO:0000256" key="5">
    <source>
        <dbReference type="ARBA" id="ARBA00022679"/>
    </source>
</evidence>
<feature type="topological domain" description="Lumenal" evidence="18">
    <location>
        <begin position="1"/>
        <end position="57"/>
    </location>
</feature>
<evidence type="ECO:0000256" key="18">
    <source>
        <dbReference type="HAMAP-Rule" id="MF_03216"/>
    </source>
</evidence>
<dbReference type="GO" id="GO:0000773">
    <property type="term" value="F:phosphatidyl-N-methylethanolamine N-methyltransferase activity"/>
    <property type="evidence" value="ECO:0007669"/>
    <property type="project" value="UniProtKB-UniRule"/>
</dbReference>
<feature type="binding site" evidence="18">
    <location>
        <begin position="144"/>
        <end position="146"/>
    </location>
    <ligand>
        <name>S-adenosyl-L-methionine</name>
        <dbReference type="ChEBI" id="CHEBI:59789"/>
    </ligand>
</feature>
<sequence>MYQGYFKLFINRSCVTLAEIHSSSFYVLSQLAPWPTNIYQSMAIFSELNNGLIDFDQKSFAIAAASIAFNPIFWNIAARQEYHNKVLTTLAGGNARHGCYVLAVTIFSLGIFRDFLYEHALRAQPSHPLLETAVAKYIAYVLIAAGNILVLSSMWALGVTGTYLGDYFGILMDDIVTGFPFNVTDAPMYYGSTISFLGVAVLFGKPAGILLTAEVLVVYLIALRFEDPFTAGIYQKRAESQKKNINYAKKEL</sequence>
<dbReference type="PANTHER" id="PTHR15458:SF5">
    <property type="entry name" value="PHOSPHATIDYLETHANOLAMINE N-METHYLTRANSFERASE"/>
    <property type="match status" value="1"/>
</dbReference>
<dbReference type="GO" id="GO:0032259">
    <property type="term" value="P:methylation"/>
    <property type="evidence" value="ECO:0007669"/>
    <property type="project" value="UniProtKB-KW"/>
</dbReference>
<accession>A0A9P8CIK4</accession>
<proteinExistence type="inferred from homology"/>
<feature type="transmembrane region" description="Helical" evidence="19">
    <location>
        <begin position="60"/>
        <end position="77"/>
    </location>
</feature>
<evidence type="ECO:0000256" key="19">
    <source>
        <dbReference type="SAM" id="Phobius"/>
    </source>
</evidence>
<comment type="similarity">
    <text evidence="18">Belongs to the class VI-like SAM-binding methyltransferase superfamily. PEMT/PEM2 methyltransferase family.</text>
</comment>
<dbReference type="EC" id="2.1.1.71" evidence="18"/>
<dbReference type="GO" id="GO:0005789">
    <property type="term" value="C:endoplasmic reticulum membrane"/>
    <property type="evidence" value="ECO:0007669"/>
    <property type="project" value="UniProtKB-SubCell"/>
</dbReference>
<comment type="subcellular location">
    <subcellularLocation>
        <location evidence="18">Endoplasmic reticulum membrane</location>
        <topology evidence="18">Multi-pass membrane protein</topology>
    </subcellularLocation>
    <subcellularLocation>
        <location evidence="18">Mitochondrion membrane</location>
        <topology evidence="18">Multi-pass membrane protein</topology>
    </subcellularLocation>
</comment>
<feature type="transmembrane region" description="Helical" evidence="19">
    <location>
        <begin position="137"/>
        <end position="157"/>
    </location>
</feature>
<evidence type="ECO:0000256" key="4">
    <source>
        <dbReference type="ARBA" id="ARBA00022603"/>
    </source>
</evidence>
<protein>
    <recommendedName>
        <fullName evidence="18">Phosphatidyl-N-methylethanolamine N-methyltransferase</fullName>
        <ecNumber evidence="18">2.1.1.71</ecNumber>
    </recommendedName>
    <alternativeName>
        <fullName evidence="18">Phospholipid methyltransferase</fullName>
        <shortName evidence="18">PLMT</shortName>
    </alternativeName>
</protein>
<feature type="topological domain" description="Lumenal" evidence="18">
    <location>
        <begin position="161"/>
        <end position="203"/>
    </location>
</feature>
<comment type="pathway">
    <text evidence="2">Lipid metabolism.</text>
</comment>
<keyword evidence="8 18" id="KW-0256">Endoplasmic reticulum</keyword>
<keyword evidence="3 18" id="KW-0444">Lipid biosynthesis</keyword>
<keyword evidence="7 18" id="KW-0812">Transmembrane</keyword>
<evidence type="ECO:0000256" key="15">
    <source>
        <dbReference type="ARBA" id="ARBA00051252"/>
    </source>
</evidence>
<dbReference type="GO" id="GO:0006656">
    <property type="term" value="P:phosphatidylcholine biosynthetic process"/>
    <property type="evidence" value="ECO:0007669"/>
    <property type="project" value="UniProtKB-UniRule"/>
</dbReference>
<feature type="topological domain" description="Cytoplasmic" evidence="18">
    <location>
        <begin position="113"/>
        <end position="139"/>
    </location>
</feature>
<keyword evidence="11 18" id="KW-0496">Mitochondrion</keyword>
<keyword evidence="6 18" id="KW-0949">S-adenosyl-L-methionine</keyword>
<evidence type="ECO:0000256" key="7">
    <source>
        <dbReference type="ARBA" id="ARBA00022692"/>
    </source>
</evidence>
<keyword evidence="5 18" id="KW-0808">Transferase</keyword>
<dbReference type="OrthoDB" id="8300106at2759"/>
<dbReference type="EMBL" id="MU253750">
    <property type="protein sequence ID" value="KAG9248383.1"/>
    <property type="molecule type" value="Genomic_DNA"/>
</dbReference>
<evidence type="ECO:0000256" key="16">
    <source>
        <dbReference type="ARBA" id="ARBA00052459"/>
    </source>
</evidence>
<feature type="topological domain" description="Lumenal" evidence="18">
    <location>
        <begin position="79"/>
        <end position="90"/>
    </location>
</feature>
<comment type="function">
    <text evidence="17 18">Catalyzes the second two steps of the methylation pathway of phosphatidylcholine biosynthesis, the SAM-dependent methylation of phosphatidylmonomethylethanolamine (PMME) to phosphatidyldimethylethanolamine (PDME) and of PDME to phosphatidylcholine (PC).</text>
</comment>
<dbReference type="FunFam" id="1.20.120.1630:FF:000005">
    <property type="entry name" value="Phosphatidylethanolamine N-methyltransferase"/>
    <property type="match status" value="1"/>
</dbReference>
<feature type="transmembrane region" description="Helical" evidence="19">
    <location>
        <begin position="194"/>
        <end position="222"/>
    </location>
</feature>
<evidence type="ECO:0000256" key="14">
    <source>
        <dbReference type="ARBA" id="ARBA00023264"/>
    </source>
</evidence>
<comment type="caution">
    <text evidence="20">The sequence shown here is derived from an EMBL/GenBank/DDBJ whole genome shotgun (WGS) entry which is preliminary data.</text>
</comment>
<dbReference type="InterPro" id="IPR007318">
    <property type="entry name" value="Phopholipid_MeTrfase"/>
</dbReference>
<comment type="catalytic activity">
    <reaction evidence="15">
        <text>a 1,2-diacyl-sn-glycero-3-phospho-N,N-dimethylethanolamine + S-adenosyl-L-methionine = a 1,2-diacyl-sn-glycero-3-phosphocholine + S-adenosyl-L-homocysteine + H(+)</text>
        <dbReference type="Rhea" id="RHEA:32739"/>
        <dbReference type="ChEBI" id="CHEBI:15378"/>
        <dbReference type="ChEBI" id="CHEBI:57643"/>
        <dbReference type="ChEBI" id="CHEBI:57856"/>
        <dbReference type="ChEBI" id="CHEBI:59789"/>
        <dbReference type="ChEBI" id="CHEBI:64572"/>
        <dbReference type="EC" id="2.1.1.71"/>
    </reaction>
</comment>
<dbReference type="GO" id="GO:0031966">
    <property type="term" value="C:mitochondrial membrane"/>
    <property type="evidence" value="ECO:0007669"/>
    <property type="project" value="UniProtKB-SubCell"/>
</dbReference>
<evidence type="ECO:0000256" key="10">
    <source>
        <dbReference type="ARBA" id="ARBA00023098"/>
    </source>
</evidence>
<name>A0A9P8CIK4_9HELO</name>
<keyword evidence="14 18" id="KW-1208">Phospholipid metabolism</keyword>
<evidence type="ECO:0000256" key="17">
    <source>
        <dbReference type="ARBA" id="ARBA00056845"/>
    </source>
</evidence>
<evidence type="ECO:0000256" key="1">
    <source>
        <dbReference type="ARBA" id="ARBA00004969"/>
    </source>
</evidence>
<dbReference type="Pfam" id="PF04191">
    <property type="entry name" value="PEMT"/>
    <property type="match status" value="1"/>
</dbReference>
<evidence type="ECO:0000256" key="2">
    <source>
        <dbReference type="ARBA" id="ARBA00005189"/>
    </source>
</evidence>
<dbReference type="InterPro" id="IPR024960">
    <property type="entry name" value="PEMT/MFAP"/>
</dbReference>
<evidence type="ECO:0000256" key="9">
    <source>
        <dbReference type="ARBA" id="ARBA00022989"/>
    </source>
</evidence>
<keyword evidence="21" id="KW-1185">Reference proteome</keyword>
<gene>
    <name evidence="20" type="ORF">BJ878DRAFT_45658</name>
</gene>